<feature type="domain" description="AAA+ ATPase" evidence="1">
    <location>
        <begin position="16"/>
        <end position="171"/>
    </location>
</feature>
<keyword evidence="3" id="KW-1185">Reference proteome</keyword>
<dbReference type="GO" id="GO:0016301">
    <property type="term" value="F:kinase activity"/>
    <property type="evidence" value="ECO:0007669"/>
    <property type="project" value="UniProtKB-KW"/>
</dbReference>
<evidence type="ECO:0000313" key="3">
    <source>
        <dbReference type="Proteomes" id="UP000077519"/>
    </source>
</evidence>
<keyword evidence="2" id="KW-0808">Transferase</keyword>
<dbReference type="InterPro" id="IPR003593">
    <property type="entry name" value="AAA+_ATPase"/>
</dbReference>
<keyword evidence="2" id="KW-0418">Kinase</keyword>
<dbReference type="InterPro" id="IPR027417">
    <property type="entry name" value="P-loop_NTPase"/>
</dbReference>
<sequence>MNELISRARSLAERPGRTVLGITGPPGAGKSTVADAIVDQLGRDLAVVVPMDGFHLAQSELLRLGRSARKGAADTFDDAGYAHLLERLADQTTGVIYAPHFDRTLEEPVAGSIAVTADVPLVVTEGNYLLLDDGSWPRARAAMTEVWYIDLDDDERRRRLVQRHTMFGKSEDDAHAWVHGSDEANARLVASTASRADRRFRHP</sequence>
<proteinExistence type="predicted"/>
<dbReference type="PANTHER" id="PTHR10285">
    <property type="entry name" value="URIDINE KINASE"/>
    <property type="match status" value="1"/>
</dbReference>
<accession>A0A177Y6G0</accession>
<dbReference type="Proteomes" id="UP000077519">
    <property type="component" value="Unassembled WGS sequence"/>
</dbReference>
<gene>
    <name evidence="2" type="ORF">A3K89_14410</name>
</gene>
<dbReference type="SUPFAM" id="SSF52540">
    <property type="entry name" value="P-loop containing nucleoside triphosphate hydrolases"/>
    <property type="match status" value="1"/>
</dbReference>
<evidence type="ECO:0000259" key="1">
    <source>
        <dbReference type="SMART" id="SM00382"/>
    </source>
</evidence>
<dbReference type="Gene3D" id="3.40.50.300">
    <property type="entry name" value="P-loop containing nucleotide triphosphate hydrolases"/>
    <property type="match status" value="2"/>
</dbReference>
<dbReference type="SMART" id="SM00382">
    <property type="entry name" value="AAA"/>
    <property type="match status" value="1"/>
</dbReference>
<dbReference type="NCBIfam" id="NF006743">
    <property type="entry name" value="PRK09270.1-2"/>
    <property type="match status" value="1"/>
</dbReference>
<dbReference type="AlphaFoldDB" id="A0A177Y6G0"/>
<reference evidence="2 3" key="1">
    <citation type="submission" date="2016-03" db="EMBL/GenBank/DDBJ databases">
        <title>Genome sequence of Rhodococcus kyotonensis KB10.</title>
        <authorList>
            <person name="Jeong H."/>
            <person name="Hong C.E."/>
            <person name="Jo S.H."/>
            <person name="Park J.M."/>
        </authorList>
    </citation>
    <scope>NUCLEOTIDE SEQUENCE [LARGE SCALE GENOMIC DNA]</scope>
    <source>
        <strain evidence="2 3">KB10</strain>
    </source>
</reference>
<name>A0A177Y6G0_9NOCA</name>
<evidence type="ECO:0000313" key="2">
    <source>
        <dbReference type="EMBL" id="OAK51065.1"/>
    </source>
</evidence>
<organism evidence="2 3">
    <name type="scientific">Rhodococcoides kyotonense</name>
    <dbReference type="NCBI Taxonomy" id="398843"/>
    <lineage>
        <taxon>Bacteria</taxon>
        <taxon>Bacillati</taxon>
        <taxon>Actinomycetota</taxon>
        <taxon>Actinomycetes</taxon>
        <taxon>Mycobacteriales</taxon>
        <taxon>Nocardiaceae</taxon>
        <taxon>Rhodococcoides</taxon>
    </lineage>
</organism>
<dbReference type="EMBL" id="LVHI01000041">
    <property type="protein sequence ID" value="OAK51065.1"/>
    <property type="molecule type" value="Genomic_DNA"/>
</dbReference>
<protein>
    <submittedName>
        <fullName evidence="2">Nucleoside/nucleotide kinase family protein</fullName>
    </submittedName>
</protein>
<comment type="caution">
    <text evidence="2">The sequence shown here is derived from an EMBL/GenBank/DDBJ whole genome shotgun (WGS) entry which is preliminary data.</text>
</comment>